<dbReference type="PANTHER" id="PTHR38118:SF4">
    <property type="match status" value="1"/>
</dbReference>
<evidence type="ECO:0000256" key="2">
    <source>
        <dbReference type="SAM" id="SignalP"/>
    </source>
</evidence>
<dbReference type="Pfam" id="PF24808">
    <property type="entry name" value="DUF7707"/>
    <property type="match status" value="1"/>
</dbReference>
<dbReference type="EMBL" id="JBFXLQ010000023">
    <property type="protein sequence ID" value="KAL2866766.1"/>
    <property type="molecule type" value="Genomic_DNA"/>
</dbReference>
<keyword evidence="2" id="KW-0732">Signal</keyword>
<feature type="domain" description="DUF7707" evidence="3">
    <location>
        <begin position="26"/>
        <end position="121"/>
    </location>
</feature>
<evidence type="ECO:0000259" key="3">
    <source>
        <dbReference type="Pfam" id="PF24808"/>
    </source>
</evidence>
<dbReference type="Proteomes" id="UP001610432">
    <property type="component" value="Unassembled WGS sequence"/>
</dbReference>
<dbReference type="InterPro" id="IPR056124">
    <property type="entry name" value="DUF7707"/>
</dbReference>
<accession>A0ABR4LQF2</accession>
<evidence type="ECO:0000256" key="1">
    <source>
        <dbReference type="SAM" id="MobiDB-lite"/>
    </source>
</evidence>
<protein>
    <recommendedName>
        <fullName evidence="3">DUF7707 domain-containing protein</fullName>
    </recommendedName>
</protein>
<gene>
    <name evidence="4" type="ORF">BJX67DRAFT_127281</name>
</gene>
<dbReference type="RefSeq" id="XP_070885745.1">
    <property type="nucleotide sequence ID" value="XM_071024496.1"/>
</dbReference>
<feature type="compositionally biased region" description="Low complexity" evidence="1">
    <location>
        <begin position="122"/>
        <end position="158"/>
    </location>
</feature>
<name>A0ABR4LQF2_9EURO</name>
<feature type="signal peptide" evidence="2">
    <location>
        <begin position="1"/>
        <end position="16"/>
    </location>
</feature>
<dbReference type="PANTHER" id="PTHR38118">
    <property type="entry name" value="ANCHORED CELL WALL PROTEIN 11-RELATED"/>
    <property type="match status" value="1"/>
</dbReference>
<comment type="caution">
    <text evidence="4">The sequence shown here is derived from an EMBL/GenBank/DDBJ whole genome shotgun (WGS) entry which is preliminary data.</text>
</comment>
<organism evidence="4 5">
    <name type="scientific">Aspergillus lucknowensis</name>
    <dbReference type="NCBI Taxonomy" id="176173"/>
    <lineage>
        <taxon>Eukaryota</taxon>
        <taxon>Fungi</taxon>
        <taxon>Dikarya</taxon>
        <taxon>Ascomycota</taxon>
        <taxon>Pezizomycotina</taxon>
        <taxon>Eurotiomycetes</taxon>
        <taxon>Eurotiomycetidae</taxon>
        <taxon>Eurotiales</taxon>
        <taxon>Aspergillaceae</taxon>
        <taxon>Aspergillus</taxon>
        <taxon>Aspergillus subgen. Nidulantes</taxon>
    </lineage>
</organism>
<proteinExistence type="predicted"/>
<feature type="region of interest" description="Disordered" evidence="1">
    <location>
        <begin position="121"/>
        <end position="166"/>
    </location>
</feature>
<reference evidence="4 5" key="1">
    <citation type="submission" date="2024-07" db="EMBL/GenBank/DDBJ databases">
        <title>Section-level genome sequencing and comparative genomics of Aspergillus sections Usti and Cavernicolus.</title>
        <authorList>
            <consortium name="Lawrence Berkeley National Laboratory"/>
            <person name="Nybo J.L."/>
            <person name="Vesth T.C."/>
            <person name="Theobald S."/>
            <person name="Frisvad J.C."/>
            <person name="Larsen T.O."/>
            <person name="Kjaerboelling I."/>
            <person name="Rothschild-Mancinelli K."/>
            <person name="Lyhne E.K."/>
            <person name="Kogle M.E."/>
            <person name="Barry K."/>
            <person name="Clum A."/>
            <person name="Na H."/>
            <person name="Ledsgaard L."/>
            <person name="Lin J."/>
            <person name="Lipzen A."/>
            <person name="Kuo A."/>
            <person name="Riley R."/>
            <person name="Mondo S."/>
            <person name="Labutti K."/>
            <person name="Haridas S."/>
            <person name="Pangalinan J."/>
            <person name="Salamov A.A."/>
            <person name="Simmons B.A."/>
            <person name="Magnuson J.K."/>
            <person name="Chen J."/>
            <person name="Drula E."/>
            <person name="Henrissat B."/>
            <person name="Wiebenga A."/>
            <person name="Lubbers R.J."/>
            <person name="Gomes A.C."/>
            <person name="Macurrencykelacurrency M.R."/>
            <person name="Stajich J."/>
            <person name="Grigoriev I.V."/>
            <person name="Mortensen U.H."/>
            <person name="De Vries R.P."/>
            <person name="Baker S.E."/>
            <person name="Andersen M.R."/>
        </authorList>
    </citation>
    <scope>NUCLEOTIDE SEQUENCE [LARGE SCALE GENOMIC DNA]</scope>
    <source>
        <strain evidence="4 5">CBS 449.75</strain>
    </source>
</reference>
<sequence length="190" mass="19948">MIYTTLILTLVAPILAANYTFPPGFNLGLVDDQKKASWCLGQRNACPEICGGSARDNRCDAQTLDFTCTCSNGTDADVALYEDTIPFYVCQENYGQCINLSTTQDGDDECTDGLNQCGSLNASAPVSTSTPTSTSAPTETGSSNEDDSQTTPTPTDSSDSPEETDGAMSLMQNYGLAGFATVVVVALGML</sequence>
<feature type="chain" id="PRO_5047290581" description="DUF7707 domain-containing protein" evidence="2">
    <location>
        <begin position="17"/>
        <end position="190"/>
    </location>
</feature>
<dbReference type="GeneID" id="98139568"/>
<evidence type="ECO:0000313" key="4">
    <source>
        <dbReference type="EMBL" id="KAL2866766.1"/>
    </source>
</evidence>
<evidence type="ECO:0000313" key="5">
    <source>
        <dbReference type="Proteomes" id="UP001610432"/>
    </source>
</evidence>
<keyword evidence="5" id="KW-1185">Reference proteome</keyword>